<comment type="similarity">
    <text evidence="2">Belongs to the GMC oxidoreductase family.</text>
</comment>
<organism evidence="8">
    <name type="scientific">viral metagenome</name>
    <dbReference type="NCBI Taxonomy" id="1070528"/>
    <lineage>
        <taxon>unclassified sequences</taxon>
        <taxon>metagenomes</taxon>
        <taxon>organismal metagenomes</taxon>
    </lineage>
</organism>
<keyword evidence="4" id="KW-0274">FAD</keyword>
<feature type="domain" description="Glucose-methanol-choline oxidoreductase N-terminal" evidence="7">
    <location>
        <begin position="325"/>
        <end position="339"/>
    </location>
</feature>
<dbReference type="Pfam" id="PF05199">
    <property type="entry name" value="GMC_oxred_C"/>
    <property type="match status" value="1"/>
</dbReference>
<dbReference type="InterPro" id="IPR012132">
    <property type="entry name" value="GMC_OxRdtase"/>
</dbReference>
<sequence>MKTLLIIVSIIVLWIIVVTFLHVLRHQYELPKVADVVIIGSGPGGCVMARRLHDKYPDLKIVILERGKDYRNDRKVYRSEAALEVAYSEPYSEVIPSDFPGVTCSAATMVGGGSQHNYGLVVKGSEHFHRTKWIPQFGSSEAEFKLLREKIEARMDITPLPTSINLFARALPALGSLLSKGMEEIKQGIDVVAHIGPLRANEELSKWLSSSMRKETDARLVDDYNASHHQDNLSGTGEVNVVCHTPRLFVDKVLGIRAGVARGYLPLNDESNYRKVEGAEVSSISIAADQRHGYNETPLNPDSFLIRLKDGRHILSRRKVILSAGALYSPLILMRSGLGGDQVGQNLMNHYGCTMVLAIKSHNPDFSSGPLAFLSSGHSRRWEIVTSGSTLTNLDFLSAQGIDVAKYQAKGYNFITFLGWLLDPKSRGSVELNPGQKDVPVISLKMFESVADQHEVIDLMRYFRDVQILLTHQIGNPVCEKIKLLFPQKDVFQRDDPTELLATAKIGISITDHYSGTCAYGKVLNSDFSLKNQKNIHVVDASAFPSIPDGNTEYPTLLVAELAATRIKCGD</sequence>
<evidence type="ECO:0000259" key="7">
    <source>
        <dbReference type="PROSITE" id="PS00624"/>
    </source>
</evidence>
<evidence type="ECO:0000256" key="3">
    <source>
        <dbReference type="ARBA" id="ARBA00022630"/>
    </source>
</evidence>
<keyword evidence="6" id="KW-0812">Transmembrane</keyword>
<protein>
    <recommendedName>
        <fullName evidence="7">Glucose-methanol-choline oxidoreductase N-terminal domain-containing protein</fullName>
    </recommendedName>
</protein>
<evidence type="ECO:0000256" key="1">
    <source>
        <dbReference type="ARBA" id="ARBA00001974"/>
    </source>
</evidence>
<dbReference type="SUPFAM" id="SSF54373">
    <property type="entry name" value="FAD-linked reductases, C-terminal domain"/>
    <property type="match status" value="1"/>
</dbReference>
<dbReference type="InterPro" id="IPR000172">
    <property type="entry name" value="GMC_OxRdtase_N"/>
</dbReference>
<evidence type="ECO:0000256" key="2">
    <source>
        <dbReference type="ARBA" id="ARBA00010790"/>
    </source>
</evidence>
<dbReference type="InterPro" id="IPR036188">
    <property type="entry name" value="FAD/NAD-bd_sf"/>
</dbReference>
<dbReference type="PANTHER" id="PTHR42784">
    <property type="entry name" value="PYRANOSE 2-OXIDASE"/>
    <property type="match status" value="1"/>
</dbReference>
<dbReference type="AlphaFoldDB" id="A0A6C0CG28"/>
<feature type="transmembrane region" description="Helical" evidence="6">
    <location>
        <begin position="6"/>
        <end position="24"/>
    </location>
</feature>
<dbReference type="Pfam" id="PF05834">
    <property type="entry name" value="Lycopene_cycl"/>
    <property type="match status" value="1"/>
</dbReference>
<dbReference type="PANTHER" id="PTHR42784:SF1">
    <property type="entry name" value="PYRANOSE 2-OXIDASE"/>
    <property type="match status" value="1"/>
</dbReference>
<evidence type="ECO:0000256" key="5">
    <source>
        <dbReference type="ARBA" id="ARBA00023002"/>
    </source>
</evidence>
<accession>A0A6C0CG28</accession>
<dbReference type="GO" id="GO:0016614">
    <property type="term" value="F:oxidoreductase activity, acting on CH-OH group of donors"/>
    <property type="evidence" value="ECO:0007669"/>
    <property type="project" value="InterPro"/>
</dbReference>
<dbReference type="PROSITE" id="PS00624">
    <property type="entry name" value="GMC_OXRED_2"/>
    <property type="match status" value="1"/>
</dbReference>
<reference evidence="8" key="1">
    <citation type="journal article" date="2020" name="Nature">
        <title>Giant virus diversity and host interactions through global metagenomics.</title>
        <authorList>
            <person name="Schulz F."/>
            <person name="Roux S."/>
            <person name="Paez-Espino D."/>
            <person name="Jungbluth S."/>
            <person name="Walsh D.A."/>
            <person name="Denef V.J."/>
            <person name="McMahon K.D."/>
            <person name="Konstantinidis K.T."/>
            <person name="Eloe-Fadrosh E.A."/>
            <person name="Kyrpides N.C."/>
            <person name="Woyke T."/>
        </authorList>
    </citation>
    <scope>NUCLEOTIDE SEQUENCE</scope>
    <source>
        <strain evidence="8">GVMAG-M-3300021079-18</strain>
    </source>
</reference>
<keyword evidence="5" id="KW-0560">Oxidoreductase</keyword>
<keyword evidence="3" id="KW-0285">Flavoprotein</keyword>
<dbReference type="InterPro" id="IPR007867">
    <property type="entry name" value="GMC_OxRtase_C"/>
</dbReference>
<dbReference type="Gene3D" id="3.50.50.60">
    <property type="entry name" value="FAD/NAD(P)-binding domain"/>
    <property type="match status" value="2"/>
</dbReference>
<dbReference type="Pfam" id="PF00732">
    <property type="entry name" value="GMC_oxred_N"/>
    <property type="match status" value="1"/>
</dbReference>
<dbReference type="EMBL" id="MN739411">
    <property type="protein sequence ID" value="QHT03391.1"/>
    <property type="molecule type" value="Genomic_DNA"/>
</dbReference>
<dbReference type="SUPFAM" id="SSF51905">
    <property type="entry name" value="FAD/NAD(P)-binding domain"/>
    <property type="match status" value="1"/>
</dbReference>
<dbReference type="GO" id="GO:0050660">
    <property type="term" value="F:flavin adenine dinucleotide binding"/>
    <property type="evidence" value="ECO:0007669"/>
    <property type="project" value="InterPro"/>
</dbReference>
<proteinExistence type="inferred from homology"/>
<evidence type="ECO:0000256" key="6">
    <source>
        <dbReference type="SAM" id="Phobius"/>
    </source>
</evidence>
<dbReference type="PIRSF" id="PIRSF000137">
    <property type="entry name" value="Alcohol_oxidase"/>
    <property type="match status" value="1"/>
</dbReference>
<comment type="cofactor">
    <cofactor evidence="1">
        <name>FAD</name>
        <dbReference type="ChEBI" id="CHEBI:57692"/>
    </cofactor>
</comment>
<dbReference type="InterPro" id="IPR051473">
    <property type="entry name" value="P2Ox-like"/>
</dbReference>
<keyword evidence="6" id="KW-1133">Transmembrane helix</keyword>
<dbReference type="Gene3D" id="3.30.560.10">
    <property type="entry name" value="Glucose Oxidase, domain 3"/>
    <property type="match status" value="1"/>
</dbReference>
<evidence type="ECO:0000313" key="8">
    <source>
        <dbReference type="EMBL" id="QHT03391.1"/>
    </source>
</evidence>
<evidence type="ECO:0000256" key="4">
    <source>
        <dbReference type="ARBA" id="ARBA00022827"/>
    </source>
</evidence>
<name>A0A6C0CG28_9ZZZZ</name>
<keyword evidence="6" id="KW-0472">Membrane</keyword>